<dbReference type="InterPro" id="IPR013736">
    <property type="entry name" value="Xaa-Pro_dipept_C"/>
</dbReference>
<dbReference type="STRING" id="431595.K3WFD8"/>
<dbReference type="Proteomes" id="UP000019132">
    <property type="component" value="Unassembled WGS sequence"/>
</dbReference>
<protein>
    <recommendedName>
        <fullName evidence="2">Xaa-Pro dipeptidyl-peptidase C-terminal domain-containing protein</fullName>
    </recommendedName>
</protein>
<dbReference type="Gene3D" id="2.60.120.260">
    <property type="entry name" value="Galactose-binding domain-like"/>
    <property type="match status" value="1"/>
</dbReference>
<keyword evidence="1" id="KW-0378">Hydrolase</keyword>
<accession>K3WFD8</accession>
<reference evidence="3" key="3">
    <citation type="submission" date="2015-02" db="UniProtKB">
        <authorList>
            <consortium name="EnsemblProtists"/>
        </authorList>
    </citation>
    <scope>IDENTIFICATION</scope>
    <source>
        <strain evidence="3">DAOM BR144</strain>
    </source>
</reference>
<dbReference type="InterPro" id="IPR029058">
    <property type="entry name" value="AB_hydrolase_fold"/>
</dbReference>
<dbReference type="InterPro" id="IPR008979">
    <property type="entry name" value="Galactose-bd-like_sf"/>
</dbReference>
<dbReference type="InterPro" id="IPR005674">
    <property type="entry name" value="CocE/Ser_esterase"/>
</dbReference>
<dbReference type="AlphaFoldDB" id="K3WFD8"/>
<dbReference type="PANTHER" id="PTHR43056">
    <property type="entry name" value="PEPTIDASE S9 PROLYL OLIGOPEPTIDASE"/>
    <property type="match status" value="1"/>
</dbReference>
<proteinExistence type="predicted"/>
<dbReference type="EMBL" id="GL376638">
    <property type="status" value="NOT_ANNOTATED_CDS"/>
    <property type="molecule type" value="Genomic_DNA"/>
</dbReference>
<dbReference type="PANTHER" id="PTHR43056:SF10">
    <property type="entry name" value="COCE_NOND FAMILY, PUTATIVE (AFU_ORTHOLOGUE AFUA_7G00600)-RELATED"/>
    <property type="match status" value="1"/>
</dbReference>
<organism evidence="3 4">
    <name type="scientific">Globisporangium ultimum (strain ATCC 200006 / CBS 805.95 / DAOM BR144)</name>
    <name type="common">Pythium ultimum</name>
    <dbReference type="NCBI Taxonomy" id="431595"/>
    <lineage>
        <taxon>Eukaryota</taxon>
        <taxon>Sar</taxon>
        <taxon>Stramenopiles</taxon>
        <taxon>Oomycota</taxon>
        <taxon>Peronosporomycetes</taxon>
        <taxon>Pythiales</taxon>
        <taxon>Pythiaceae</taxon>
        <taxon>Globisporangium</taxon>
    </lineage>
</organism>
<dbReference type="SMART" id="SM00939">
    <property type="entry name" value="PepX_C"/>
    <property type="match status" value="1"/>
</dbReference>
<dbReference type="eggNOG" id="ENOG502QSSF">
    <property type="taxonomic scope" value="Eukaryota"/>
</dbReference>
<dbReference type="VEuPathDB" id="FungiDB:PYU1_G003669"/>
<dbReference type="Pfam" id="PF08530">
    <property type="entry name" value="PepX_C"/>
    <property type="match status" value="1"/>
</dbReference>
<feature type="domain" description="Xaa-Pro dipeptidyl-peptidase C-terminal" evidence="2">
    <location>
        <begin position="293"/>
        <end position="541"/>
    </location>
</feature>
<evidence type="ECO:0000259" key="2">
    <source>
        <dbReference type="SMART" id="SM00939"/>
    </source>
</evidence>
<dbReference type="InParanoid" id="K3WFD8"/>
<dbReference type="EnsemblProtists" id="PYU1_T003679">
    <property type="protein sequence ID" value="PYU1_T003679"/>
    <property type="gene ID" value="PYU1_G003669"/>
</dbReference>
<dbReference type="InterPro" id="IPR050585">
    <property type="entry name" value="Xaa-Pro_dipeptidyl-ppase/CocE"/>
</dbReference>
<dbReference type="InterPro" id="IPR000383">
    <property type="entry name" value="Xaa-Pro-like_dom"/>
</dbReference>
<dbReference type="NCBIfam" id="TIGR00976">
    <property type="entry name" value="CocE_NonD"/>
    <property type="match status" value="1"/>
</dbReference>
<dbReference type="SUPFAM" id="SSF53474">
    <property type="entry name" value="alpha/beta-Hydrolases"/>
    <property type="match status" value="1"/>
</dbReference>
<evidence type="ECO:0000256" key="1">
    <source>
        <dbReference type="ARBA" id="ARBA00022801"/>
    </source>
</evidence>
<dbReference type="HOGENOM" id="CLU_015590_4_0_1"/>
<dbReference type="SUPFAM" id="SSF49785">
    <property type="entry name" value="Galactose-binding domain-like"/>
    <property type="match status" value="1"/>
</dbReference>
<dbReference type="GO" id="GO:0008239">
    <property type="term" value="F:dipeptidyl-peptidase activity"/>
    <property type="evidence" value="ECO:0007669"/>
    <property type="project" value="InterPro"/>
</dbReference>
<reference evidence="4" key="1">
    <citation type="journal article" date="2010" name="Genome Biol.">
        <title>Genome sequence of the necrotrophic plant pathogen Pythium ultimum reveals original pathogenicity mechanisms and effector repertoire.</title>
        <authorList>
            <person name="Levesque C.A."/>
            <person name="Brouwer H."/>
            <person name="Cano L."/>
            <person name="Hamilton J.P."/>
            <person name="Holt C."/>
            <person name="Huitema E."/>
            <person name="Raffaele S."/>
            <person name="Robideau G.P."/>
            <person name="Thines M."/>
            <person name="Win J."/>
            <person name="Zerillo M.M."/>
            <person name="Beakes G.W."/>
            <person name="Boore J.L."/>
            <person name="Busam D."/>
            <person name="Dumas B."/>
            <person name="Ferriera S."/>
            <person name="Fuerstenberg S.I."/>
            <person name="Gachon C.M."/>
            <person name="Gaulin E."/>
            <person name="Govers F."/>
            <person name="Grenville-Briggs L."/>
            <person name="Horner N."/>
            <person name="Hostetler J."/>
            <person name="Jiang R.H."/>
            <person name="Johnson J."/>
            <person name="Krajaejun T."/>
            <person name="Lin H."/>
            <person name="Meijer H.J."/>
            <person name="Moore B."/>
            <person name="Morris P."/>
            <person name="Phuntmart V."/>
            <person name="Puiu D."/>
            <person name="Shetty J."/>
            <person name="Stajich J.E."/>
            <person name="Tripathy S."/>
            <person name="Wawra S."/>
            <person name="van West P."/>
            <person name="Whitty B.R."/>
            <person name="Coutinho P.M."/>
            <person name="Henrissat B."/>
            <person name="Martin F."/>
            <person name="Thomas P.D."/>
            <person name="Tyler B.M."/>
            <person name="De Vries R.P."/>
            <person name="Kamoun S."/>
            <person name="Yandell M."/>
            <person name="Tisserat N."/>
            <person name="Buell C.R."/>
        </authorList>
    </citation>
    <scope>NUCLEOTIDE SEQUENCE</scope>
    <source>
        <strain evidence="4">DAOM:BR144</strain>
    </source>
</reference>
<name>K3WFD8_GLOUD</name>
<reference evidence="4" key="2">
    <citation type="submission" date="2010-04" db="EMBL/GenBank/DDBJ databases">
        <authorList>
            <person name="Buell R."/>
            <person name="Hamilton J."/>
            <person name="Hostetler J."/>
        </authorList>
    </citation>
    <scope>NUCLEOTIDE SEQUENCE [LARGE SCALE GENOMIC DNA]</scope>
    <source>
        <strain evidence="4">DAOM:BR144</strain>
    </source>
</reference>
<evidence type="ECO:0000313" key="4">
    <source>
        <dbReference type="Proteomes" id="UP000019132"/>
    </source>
</evidence>
<keyword evidence="4" id="KW-1185">Reference proteome</keyword>
<evidence type="ECO:0000313" key="3">
    <source>
        <dbReference type="EnsemblProtists" id="PYU1_T003679"/>
    </source>
</evidence>
<dbReference type="OMA" id="ETLRWWD"/>
<dbReference type="Gene3D" id="3.40.50.1820">
    <property type="entry name" value="alpha/beta hydrolase"/>
    <property type="match status" value="2"/>
</dbReference>
<dbReference type="Pfam" id="PF02129">
    <property type="entry name" value="Peptidase_S15"/>
    <property type="match status" value="1"/>
</dbReference>
<sequence length="724" mass="81647">MPLHEVQIRDNVWIPIDATIKLSAKVWIPKPLSNGATDKFSVILEYLPYRKADWTSPRDARNHTWMAQRGFAVARVDMRGSGNSSGYDTGEYTKEELADGVVVIDWLAKQDWCTGSVGVFGKSWGGFNGLQLAAMAPPALKGVVSLYSIDDRYADDVHYMGGTVMGSEALSWASVMFAWNARPPAPEAIGDEQQWKDFWRDRLEHHRPWLHDWLSHQSRDSFWEHSSISESYESVKCPVLVIGGWADGYHNGVQRMMSSMTNCFRKGVIGPWSHDWPNVATPGPQVGFLEMCRQWWEHSLNGVENDVKEYPDLQLYVKDTIEDVSPQIVEYPGKWIGVQDASHLHQKYTTFYCRPQGVLDANFEASSDVQAIQTQSLQGAWSGEWLSFGGPDMPGNQANDDSLATTWKTLELTDNIEIVGYPEVSLIIKSSHAQALITARLCDVSPSGKSTLISRGVLNLSHRNGHHPSVLEPMPVDEYVRVTWKLNYCAYNVPVGHKVLLAVTPHYWPLIWPSPEPTQFTVTFAEENTVRLPLLDHASTIASPCPVETYPLDRGASTRAITLQEPAPLERKLSVLLSEVDPSSPHQQELVIKEDEGKSLLVDESIVMEESAVKTYSIDLNCKHPQVLITRMLTYEKLDPEVHRKLLSDNHAAVLEALNDDQEKVERVDFAEHDAIPWKATVTTNSSMKCDADSFFLDDHLVVHLNDAVFFEKTWRKQIKREFV</sequence>